<comment type="caution">
    <text evidence="1">The sequence shown here is derived from an EMBL/GenBank/DDBJ whole genome shotgun (WGS) entry which is preliminary data.</text>
</comment>
<name>A0A953M0X2_9BACT</name>
<dbReference type="AlphaFoldDB" id="A0A953M0X2"/>
<dbReference type="EMBL" id="JAIOIV010000017">
    <property type="protein sequence ID" value="MBZ0155027.1"/>
    <property type="molecule type" value="Genomic_DNA"/>
</dbReference>
<reference evidence="1" key="1">
    <citation type="journal article" date="2021" name="bioRxiv">
        <title>Unraveling nitrogen, sulfur and carbon metabolic pathways and microbial community transcriptional responses to substrate deprivation and toxicity stresses in a bioreactor mimicking anoxic brackish coastal sediment conditions.</title>
        <authorList>
            <person name="Martins P.D."/>
            <person name="Echeveste M.J."/>
            <person name="Arshad A."/>
            <person name="Kurth J."/>
            <person name="Ouboter H."/>
            <person name="Jetten M.S.M."/>
            <person name="Welte C.U."/>
        </authorList>
    </citation>
    <scope>NUCLEOTIDE SEQUENCE</scope>
    <source>
        <strain evidence="1">MAG_39</strain>
    </source>
</reference>
<proteinExistence type="predicted"/>
<organism evidence="1 2">
    <name type="scientific">Candidatus Nitrobium versatile</name>
    <dbReference type="NCBI Taxonomy" id="2884831"/>
    <lineage>
        <taxon>Bacteria</taxon>
        <taxon>Pseudomonadati</taxon>
        <taxon>Nitrospirota</taxon>
        <taxon>Nitrospiria</taxon>
        <taxon>Nitrospirales</taxon>
        <taxon>Nitrospiraceae</taxon>
        <taxon>Candidatus Nitrobium</taxon>
    </lineage>
</organism>
<evidence type="ECO:0000313" key="2">
    <source>
        <dbReference type="Proteomes" id="UP000705867"/>
    </source>
</evidence>
<reference evidence="1" key="2">
    <citation type="submission" date="2021-08" db="EMBL/GenBank/DDBJ databases">
        <authorList>
            <person name="Dalcin Martins P."/>
        </authorList>
    </citation>
    <scope>NUCLEOTIDE SEQUENCE</scope>
    <source>
        <strain evidence="1">MAG_39</strain>
    </source>
</reference>
<evidence type="ECO:0000313" key="1">
    <source>
        <dbReference type="EMBL" id="MBZ0155027.1"/>
    </source>
</evidence>
<dbReference type="Proteomes" id="UP000705867">
    <property type="component" value="Unassembled WGS sequence"/>
</dbReference>
<sequence>MKYHAGRAREAGVDEQDILEAIEVGKSIRTGSATRMDQFLSKMFNT</sequence>
<accession>A0A953M0X2</accession>
<gene>
    <name evidence="1" type="ORF">K8I29_02285</name>
</gene>
<protein>
    <submittedName>
        <fullName evidence="1">Uncharacterized protein</fullName>
    </submittedName>
</protein>